<evidence type="ECO:0000313" key="3">
    <source>
        <dbReference type="Proteomes" id="UP000248916"/>
    </source>
</evidence>
<sequence>MGIGIRLPQDGTGSMRILLKQALYVCALVMAFVSPAVHADEMIGFKNDPRIQLGPNLASLLGPFAPSIEPSRGGVVSDMLLDTVPFGATQRIDYSASFVDSLPTATGDAQWNCLTEALYFEARGESIRGIFAVAEVILNRVDSARFPSSVCRVVNQGTGRKFACQFTYTCDGIPENVREKWAWRQVGKIARLMLDGGSRPLTEGALYYHTRAVSPYWSRVFDRTVTIGAHHFYAQS</sequence>
<evidence type="ECO:0000313" key="2">
    <source>
        <dbReference type="EMBL" id="PZX15212.1"/>
    </source>
</evidence>
<keyword evidence="2" id="KW-0378">Hydrolase</keyword>
<proteinExistence type="predicted"/>
<protein>
    <submittedName>
        <fullName evidence="2">Cell wall hydrolase</fullName>
    </submittedName>
</protein>
<dbReference type="Gene3D" id="1.10.10.2520">
    <property type="entry name" value="Cell wall hydrolase SleB, domain 1"/>
    <property type="match status" value="1"/>
</dbReference>
<gene>
    <name evidence="2" type="ORF">LX81_02515</name>
</gene>
<dbReference type="GO" id="GO:0016787">
    <property type="term" value="F:hydrolase activity"/>
    <property type="evidence" value="ECO:0007669"/>
    <property type="project" value="UniProtKB-KW"/>
</dbReference>
<dbReference type="Proteomes" id="UP000248916">
    <property type="component" value="Unassembled WGS sequence"/>
</dbReference>
<dbReference type="EMBL" id="QKZL01000010">
    <property type="protein sequence ID" value="PZX15212.1"/>
    <property type="molecule type" value="Genomic_DNA"/>
</dbReference>
<evidence type="ECO:0000259" key="1">
    <source>
        <dbReference type="Pfam" id="PF07486"/>
    </source>
</evidence>
<dbReference type="InterPro" id="IPR042047">
    <property type="entry name" value="SleB_dom1"/>
</dbReference>
<keyword evidence="3" id="KW-1185">Reference proteome</keyword>
<reference evidence="2 3" key="1">
    <citation type="submission" date="2018-06" db="EMBL/GenBank/DDBJ databases">
        <title>Genomic Encyclopedia of Archaeal and Bacterial Type Strains, Phase II (KMG-II): from individual species to whole genera.</title>
        <authorList>
            <person name="Goeker M."/>
        </authorList>
    </citation>
    <scope>NUCLEOTIDE SEQUENCE [LARGE SCALE GENOMIC DNA]</scope>
    <source>
        <strain evidence="2 3">DSM 22009</strain>
    </source>
</reference>
<organism evidence="2 3">
    <name type="scientific">Palleronia aestuarii</name>
    <dbReference type="NCBI Taxonomy" id="568105"/>
    <lineage>
        <taxon>Bacteria</taxon>
        <taxon>Pseudomonadati</taxon>
        <taxon>Pseudomonadota</taxon>
        <taxon>Alphaproteobacteria</taxon>
        <taxon>Rhodobacterales</taxon>
        <taxon>Roseobacteraceae</taxon>
        <taxon>Palleronia</taxon>
    </lineage>
</organism>
<comment type="caution">
    <text evidence="2">The sequence shown here is derived from an EMBL/GenBank/DDBJ whole genome shotgun (WGS) entry which is preliminary data.</text>
</comment>
<dbReference type="AlphaFoldDB" id="A0A2W7NVG2"/>
<dbReference type="Pfam" id="PF07486">
    <property type="entry name" value="Hydrolase_2"/>
    <property type="match status" value="1"/>
</dbReference>
<feature type="domain" description="Cell wall hydrolase SleB" evidence="1">
    <location>
        <begin position="124"/>
        <end position="233"/>
    </location>
</feature>
<name>A0A2W7NVG2_9RHOB</name>
<dbReference type="InterPro" id="IPR011105">
    <property type="entry name" value="Cell_wall_hydrolase_SleB"/>
</dbReference>
<accession>A0A2W7NVG2</accession>